<dbReference type="SUPFAM" id="SSF52540">
    <property type="entry name" value="P-loop containing nucleoside triphosphate hydrolases"/>
    <property type="match status" value="1"/>
</dbReference>
<dbReference type="PANTHER" id="PTHR10344:SF4">
    <property type="entry name" value="UMP-CMP KINASE 2, MITOCHONDRIAL"/>
    <property type="match status" value="1"/>
</dbReference>
<comment type="function">
    <text evidence="10">Phosphorylation of dTMP to form dTDP in both de novo and salvage pathways of dTTP synthesis.</text>
</comment>
<dbReference type="CDD" id="cd01672">
    <property type="entry name" value="TMPK"/>
    <property type="match status" value="1"/>
</dbReference>
<comment type="caution">
    <text evidence="12">The sequence shown here is derived from an EMBL/GenBank/DDBJ whole genome shotgun (WGS) entry which is preliminary data.</text>
</comment>
<organism evidence="12 13">
    <name type="scientific">Actinoallomurus oryzae</name>
    <dbReference type="NCBI Taxonomy" id="502180"/>
    <lineage>
        <taxon>Bacteria</taxon>
        <taxon>Bacillati</taxon>
        <taxon>Actinomycetota</taxon>
        <taxon>Actinomycetes</taxon>
        <taxon>Streptosporangiales</taxon>
        <taxon>Thermomonosporaceae</taxon>
        <taxon>Actinoallomurus</taxon>
    </lineage>
</organism>
<sequence length="205" mass="22208">MSAGCFVTIDGPGGAGKSTLVPLVTAHLHTADVPVHATAEPSRGPAGQLARTRTDVFHGHALACLVAADRYHHLETEIQPALEAGKVVICDRYMPSSYALQVLDGVGARFVADINTHARRPDLAVILTCEPHVLQQRLAARGSHGRFEDDPQLSRAEAERFTQIATMLADEGVQTLVLDSTRHHANFLAQQLFTVIQTLRSQTHQ</sequence>
<evidence type="ECO:0000256" key="4">
    <source>
        <dbReference type="ARBA" id="ARBA00022679"/>
    </source>
</evidence>
<evidence type="ECO:0000256" key="6">
    <source>
        <dbReference type="ARBA" id="ARBA00022741"/>
    </source>
</evidence>
<evidence type="ECO:0000256" key="9">
    <source>
        <dbReference type="ARBA" id="ARBA00048743"/>
    </source>
</evidence>
<dbReference type="RefSeq" id="WP_345472541.1">
    <property type="nucleotide sequence ID" value="NZ_BAABHF010000046.1"/>
</dbReference>
<dbReference type="Pfam" id="PF02223">
    <property type="entry name" value="Thymidylate_kin"/>
    <property type="match status" value="1"/>
</dbReference>
<evidence type="ECO:0000256" key="2">
    <source>
        <dbReference type="ARBA" id="ARBA00012980"/>
    </source>
</evidence>
<dbReference type="InterPro" id="IPR018094">
    <property type="entry name" value="Thymidylate_kinase"/>
</dbReference>
<gene>
    <name evidence="10 12" type="primary">tmk</name>
    <name evidence="12" type="ORF">GCM10023191_077590</name>
</gene>
<evidence type="ECO:0000256" key="3">
    <source>
        <dbReference type="ARBA" id="ARBA00017144"/>
    </source>
</evidence>
<evidence type="ECO:0000313" key="12">
    <source>
        <dbReference type="EMBL" id="GAA4512214.1"/>
    </source>
</evidence>
<dbReference type="EC" id="2.7.4.9" evidence="2 10"/>
<dbReference type="InterPro" id="IPR027417">
    <property type="entry name" value="P-loop_NTPase"/>
</dbReference>
<accession>A0ABP8QWZ0</accession>
<keyword evidence="6 10" id="KW-0547">Nucleotide-binding</keyword>
<evidence type="ECO:0000256" key="5">
    <source>
        <dbReference type="ARBA" id="ARBA00022727"/>
    </source>
</evidence>
<dbReference type="Proteomes" id="UP001500503">
    <property type="component" value="Unassembled WGS sequence"/>
</dbReference>
<dbReference type="InterPro" id="IPR039430">
    <property type="entry name" value="Thymidylate_kin-like_dom"/>
</dbReference>
<feature type="domain" description="Thymidylate kinase-like" evidence="11">
    <location>
        <begin position="9"/>
        <end position="182"/>
    </location>
</feature>
<keyword evidence="7 10" id="KW-0418">Kinase</keyword>
<evidence type="ECO:0000259" key="11">
    <source>
        <dbReference type="Pfam" id="PF02223"/>
    </source>
</evidence>
<protein>
    <recommendedName>
        <fullName evidence="3 10">Thymidylate kinase</fullName>
        <ecNumber evidence="2 10">2.7.4.9</ecNumber>
    </recommendedName>
    <alternativeName>
        <fullName evidence="10">dTMP kinase</fullName>
    </alternativeName>
</protein>
<evidence type="ECO:0000256" key="1">
    <source>
        <dbReference type="ARBA" id="ARBA00009776"/>
    </source>
</evidence>
<evidence type="ECO:0000313" key="13">
    <source>
        <dbReference type="Proteomes" id="UP001500503"/>
    </source>
</evidence>
<comment type="similarity">
    <text evidence="1 10">Belongs to the thymidylate kinase family.</text>
</comment>
<comment type="catalytic activity">
    <reaction evidence="9 10">
        <text>dTMP + ATP = dTDP + ADP</text>
        <dbReference type="Rhea" id="RHEA:13517"/>
        <dbReference type="ChEBI" id="CHEBI:30616"/>
        <dbReference type="ChEBI" id="CHEBI:58369"/>
        <dbReference type="ChEBI" id="CHEBI:63528"/>
        <dbReference type="ChEBI" id="CHEBI:456216"/>
        <dbReference type="EC" id="2.7.4.9"/>
    </reaction>
</comment>
<evidence type="ECO:0000256" key="8">
    <source>
        <dbReference type="ARBA" id="ARBA00022840"/>
    </source>
</evidence>
<evidence type="ECO:0000256" key="7">
    <source>
        <dbReference type="ARBA" id="ARBA00022777"/>
    </source>
</evidence>
<dbReference type="Gene3D" id="3.40.50.300">
    <property type="entry name" value="P-loop containing nucleotide triphosphate hydrolases"/>
    <property type="match status" value="1"/>
</dbReference>
<dbReference type="HAMAP" id="MF_00165">
    <property type="entry name" value="Thymidylate_kinase"/>
    <property type="match status" value="1"/>
</dbReference>
<keyword evidence="5 10" id="KW-0545">Nucleotide biosynthesis</keyword>
<reference evidence="13" key="1">
    <citation type="journal article" date="2019" name="Int. J. Syst. Evol. Microbiol.">
        <title>The Global Catalogue of Microorganisms (GCM) 10K type strain sequencing project: providing services to taxonomists for standard genome sequencing and annotation.</title>
        <authorList>
            <consortium name="The Broad Institute Genomics Platform"/>
            <consortium name="The Broad Institute Genome Sequencing Center for Infectious Disease"/>
            <person name="Wu L."/>
            <person name="Ma J."/>
        </authorList>
    </citation>
    <scope>NUCLEOTIDE SEQUENCE [LARGE SCALE GENOMIC DNA]</scope>
    <source>
        <strain evidence="13">JCM 17933</strain>
    </source>
</reference>
<keyword evidence="13" id="KW-1185">Reference proteome</keyword>
<dbReference type="GO" id="GO:0016301">
    <property type="term" value="F:kinase activity"/>
    <property type="evidence" value="ECO:0007669"/>
    <property type="project" value="UniProtKB-KW"/>
</dbReference>
<comment type="caution">
    <text evidence="10">Lacks conserved residue(s) required for the propagation of feature annotation.</text>
</comment>
<keyword evidence="4 10" id="KW-0808">Transferase</keyword>
<dbReference type="PANTHER" id="PTHR10344">
    <property type="entry name" value="THYMIDYLATE KINASE"/>
    <property type="match status" value="1"/>
</dbReference>
<dbReference type="NCBIfam" id="TIGR00041">
    <property type="entry name" value="DTMP_kinase"/>
    <property type="match status" value="1"/>
</dbReference>
<name>A0ABP8QWZ0_9ACTN</name>
<dbReference type="EMBL" id="BAABHF010000046">
    <property type="protein sequence ID" value="GAA4512214.1"/>
    <property type="molecule type" value="Genomic_DNA"/>
</dbReference>
<keyword evidence="8 10" id="KW-0067">ATP-binding</keyword>
<evidence type="ECO:0000256" key="10">
    <source>
        <dbReference type="HAMAP-Rule" id="MF_00165"/>
    </source>
</evidence>
<proteinExistence type="inferred from homology"/>